<evidence type="ECO:0000256" key="2">
    <source>
        <dbReference type="ARBA" id="ARBA00023026"/>
    </source>
</evidence>
<keyword evidence="2" id="KW-0843">Virulence</keyword>
<evidence type="ECO:0000256" key="4">
    <source>
        <dbReference type="SAM" id="SignalP"/>
    </source>
</evidence>
<dbReference type="EMBL" id="LAZP02000308">
    <property type="protein sequence ID" value="PFH58280.1"/>
    <property type="molecule type" value="Genomic_DNA"/>
</dbReference>
<feature type="signal peptide" evidence="4">
    <location>
        <begin position="1"/>
        <end position="20"/>
    </location>
</feature>
<dbReference type="Proteomes" id="UP000037136">
    <property type="component" value="Unassembled WGS sequence"/>
</dbReference>
<dbReference type="PANTHER" id="PTHR34997:SF1">
    <property type="entry name" value="PEPTIDOGLYCAN-BINDING LYSIN DOMAIN"/>
    <property type="match status" value="1"/>
</dbReference>
<dbReference type="InterPro" id="IPR018392">
    <property type="entry name" value="LysM"/>
</dbReference>
<dbReference type="SMART" id="SM00257">
    <property type="entry name" value="LysM"/>
    <property type="match status" value="2"/>
</dbReference>
<dbReference type="PROSITE" id="PS51782">
    <property type="entry name" value="LYSM"/>
    <property type="match status" value="2"/>
</dbReference>
<dbReference type="InterPro" id="IPR036779">
    <property type="entry name" value="LysM_dom_sf"/>
</dbReference>
<keyword evidence="4" id="KW-0732">Signal</keyword>
<dbReference type="SUPFAM" id="SSF54106">
    <property type="entry name" value="LysM domain"/>
    <property type="match status" value="2"/>
</dbReference>
<dbReference type="Gene3D" id="3.10.350.10">
    <property type="entry name" value="LysM domain"/>
    <property type="match status" value="2"/>
</dbReference>
<evidence type="ECO:0000256" key="1">
    <source>
        <dbReference type="ARBA" id="ARBA00022669"/>
    </source>
</evidence>
<reference evidence="6 7" key="2">
    <citation type="journal article" date="2017" name="Sci. Rep.">
        <title>Ant-infecting Ophiocordyceps genomes reveal a high diversity of potential behavioral manipulation genes and a possible major role for enterotoxins.</title>
        <authorList>
            <person name="de Bekker C."/>
            <person name="Ohm R.A."/>
            <person name="Evans H.C."/>
            <person name="Brachmann A."/>
            <person name="Hughes D.P."/>
        </authorList>
    </citation>
    <scope>NUCLEOTIDE SEQUENCE [LARGE SCALE GENOMIC DNA]</scope>
    <source>
        <strain evidence="6 7">SC16a</strain>
    </source>
</reference>
<dbReference type="InterPro" id="IPR052210">
    <property type="entry name" value="LysM1-like"/>
</dbReference>
<evidence type="ECO:0000313" key="6">
    <source>
        <dbReference type="EMBL" id="PFH58280.1"/>
    </source>
</evidence>
<name>A0A2A9PBN0_OPHUN</name>
<evidence type="ECO:0000259" key="5">
    <source>
        <dbReference type="PROSITE" id="PS51782"/>
    </source>
</evidence>
<dbReference type="GO" id="GO:0008061">
    <property type="term" value="F:chitin binding"/>
    <property type="evidence" value="ECO:0007669"/>
    <property type="project" value="UniProtKB-KW"/>
</dbReference>
<dbReference type="AlphaFoldDB" id="A0A2A9PBN0"/>
<feature type="chain" id="PRO_5013151629" description="LysM domain-containing protein" evidence="4">
    <location>
        <begin position="21"/>
        <end position="183"/>
    </location>
</feature>
<dbReference type="OrthoDB" id="2281372at2759"/>
<feature type="domain" description="LysM" evidence="5">
    <location>
        <begin position="118"/>
        <end position="164"/>
    </location>
</feature>
<evidence type="ECO:0000313" key="7">
    <source>
        <dbReference type="Proteomes" id="UP000037136"/>
    </source>
</evidence>
<dbReference type="CDD" id="cd00118">
    <property type="entry name" value="LysM"/>
    <property type="match status" value="2"/>
</dbReference>
<organism evidence="6 7">
    <name type="scientific">Ophiocordyceps unilateralis</name>
    <name type="common">Zombie-ant fungus</name>
    <name type="synonym">Torrubia unilateralis</name>
    <dbReference type="NCBI Taxonomy" id="268505"/>
    <lineage>
        <taxon>Eukaryota</taxon>
        <taxon>Fungi</taxon>
        <taxon>Dikarya</taxon>
        <taxon>Ascomycota</taxon>
        <taxon>Pezizomycotina</taxon>
        <taxon>Sordariomycetes</taxon>
        <taxon>Hypocreomycetidae</taxon>
        <taxon>Hypocreales</taxon>
        <taxon>Ophiocordycipitaceae</taxon>
        <taxon>Ophiocordyceps</taxon>
    </lineage>
</organism>
<comment type="similarity">
    <text evidence="3">Belongs to the secreted LysM effector family.</text>
</comment>
<accession>A0A2A9PBN0</accession>
<evidence type="ECO:0000256" key="3">
    <source>
        <dbReference type="ARBA" id="ARBA00044955"/>
    </source>
</evidence>
<dbReference type="PANTHER" id="PTHR34997">
    <property type="entry name" value="AM15"/>
    <property type="match status" value="1"/>
</dbReference>
<protein>
    <recommendedName>
        <fullName evidence="5">LysM domain-containing protein</fullName>
    </recommendedName>
</protein>
<feature type="domain" description="LysM" evidence="5">
    <location>
        <begin position="41"/>
        <end position="87"/>
    </location>
</feature>
<reference evidence="6 7" key="1">
    <citation type="journal article" date="2015" name="BMC Genomics">
        <title>Gene expression during zombie ant biting behavior reflects the complexity underlying fungal parasitic behavioral manipulation.</title>
        <authorList>
            <person name="de Bekker C."/>
            <person name="Ohm R.A."/>
            <person name="Loreto R.G."/>
            <person name="Sebastian A."/>
            <person name="Albert I."/>
            <person name="Merrow M."/>
            <person name="Brachmann A."/>
            <person name="Hughes D.P."/>
        </authorList>
    </citation>
    <scope>NUCLEOTIDE SEQUENCE [LARGE SCALE GENOMIC DNA]</scope>
    <source>
        <strain evidence="6 7">SC16a</strain>
    </source>
</reference>
<dbReference type="Pfam" id="PF01476">
    <property type="entry name" value="LysM"/>
    <property type="match status" value="2"/>
</dbReference>
<gene>
    <name evidence="6" type="ORF">XA68_13927</name>
</gene>
<keyword evidence="7" id="KW-1185">Reference proteome</keyword>
<dbReference type="STRING" id="268505.A0A2A9PBN0"/>
<proteinExistence type="inferred from homology"/>
<keyword evidence="1" id="KW-0147">Chitin-binding</keyword>
<comment type="caution">
    <text evidence="6">The sequence shown here is derived from an EMBL/GenBank/DDBJ whole genome shotgun (WGS) entry which is preliminary data.</text>
</comment>
<sequence>MHLHALALTLLCSLSSVGVAALSSIETPRPSLPDMIQGCHAFYYVRKGDTCGSIAAKNFISISQIRRWNPSVGNRCENLRSDQYACIAGPDAPVPPSPPIPVPTPRPIQPGMIDGCRRFHFVVRGETCITVGDVYGVSFADLLKWNPAIGPECANMWADTFLCVGTASSQSAEDSHDNLPKCD</sequence>